<dbReference type="SMART" id="SM00228">
    <property type="entry name" value="PDZ"/>
    <property type="match status" value="3"/>
</dbReference>
<dbReference type="OrthoDB" id="4217619at2759"/>
<dbReference type="GO" id="GO:0006508">
    <property type="term" value="P:proteolysis"/>
    <property type="evidence" value="ECO:0007669"/>
    <property type="project" value="UniProtKB-KW"/>
</dbReference>
<dbReference type="InterPro" id="IPR001478">
    <property type="entry name" value="PDZ"/>
</dbReference>
<dbReference type="CDD" id="cd06786">
    <property type="entry name" value="cpPDZ1_ScNma111-like"/>
    <property type="match status" value="1"/>
</dbReference>
<reference evidence="10" key="1">
    <citation type="submission" date="2021-06" db="EMBL/GenBank/DDBJ databases">
        <authorList>
            <person name="Kallberg Y."/>
            <person name="Tangrot J."/>
            <person name="Rosling A."/>
        </authorList>
    </citation>
    <scope>NUCLEOTIDE SEQUENCE</scope>
    <source>
        <strain evidence="10">BR232B</strain>
    </source>
</reference>
<protein>
    <recommendedName>
        <fullName evidence="4">Pro-apoptotic serine protease NMA111</fullName>
    </recommendedName>
    <alternativeName>
        <fullName evidence="5">Pro-apoptotic serine protease nma111</fullName>
    </alternativeName>
</protein>
<dbReference type="Pfam" id="PF17820">
    <property type="entry name" value="PDZ_6"/>
    <property type="match status" value="1"/>
</dbReference>
<accession>A0A9N8ZLL7</accession>
<dbReference type="PANTHER" id="PTHR46366:SF8">
    <property type="entry name" value="PRO-APOPTOTIC SERINE PROTEASE NMA111"/>
    <property type="match status" value="1"/>
</dbReference>
<feature type="region of interest" description="Disordered" evidence="8">
    <location>
        <begin position="1"/>
        <end position="49"/>
    </location>
</feature>
<proteinExistence type="inferred from homology"/>
<dbReference type="Proteomes" id="UP000789739">
    <property type="component" value="Unassembled WGS sequence"/>
</dbReference>
<dbReference type="AlphaFoldDB" id="A0A9N8ZLL7"/>
<dbReference type="Gene3D" id="2.30.42.10">
    <property type="match status" value="3"/>
</dbReference>
<dbReference type="PROSITE" id="PS50106">
    <property type="entry name" value="PDZ"/>
    <property type="match status" value="1"/>
</dbReference>
<dbReference type="EMBL" id="CAJVPI010000204">
    <property type="protein sequence ID" value="CAG8500212.1"/>
    <property type="molecule type" value="Genomic_DNA"/>
</dbReference>
<evidence type="ECO:0000259" key="9">
    <source>
        <dbReference type="PROSITE" id="PS50106"/>
    </source>
</evidence>
<keyword evidence="6" id="KW-0677">Repeat</keyword>
<evidence type="ECO:0000256" key="2">
    <source>
        <dbReference type="ARBA" id="ARBA00004123"/>
    </source>
</evidence>
<dbReference type="PRINTS" id="PR00834">
    <property type="entry name" value="PROTEASES2C"/>
</dbReference>
<comment type="similarity">
    <text evidence="3">Belongs to the peptidase S1C family.</text>
</comment>
<dbReference type="Pfam" id="PF13365">
    <property type="entry name" value="Trypsin_2"/>
    <property type="match status" value="1"/>
</dbReference>
<dbReference type="SUPFAM" id="SSF50494">
    <property type="entry name" value="Trypsin-like serine proteases"/>
    <property type="match status" value="2"/>
</dbReference>
<organism evidence="10 11">
    <name type="scientific">Paraglomus brasilianum</name>
    <dbReference type="NCBI Taxonomy" id="144538"/>
    <lineage>
        <taxon>Eukaryota</taxon>
        <taxon>Fungi</taxon>
        <taxon>Fungi incertae sedis</taxon>
        <taxon>Mucoromycota</taxon>
        <taxon>Glomeromycotina</taxon>
        <taxon>Glomeromycetes</taxon>
        <taxon>Paraglomerales</taxon>
        <taxon>Paraglomeraceae</taxon>
        <taxon>Paraglomus</taxon>
    </lineage>
</organism>
<dbReference type="InterPro" id="IPR041489">
    <property type="entry name" value="PDZ_6"/>
</dbReference>
<gene>
    <name evidence="10" type="ORF">PBRASI_LOCUS2568</name>
</gene>
<evidence type="ECO:0000256" key="6">
    <source>
        <dbReference type="ARBA" id="ARBA00022737"/>
    </source>
</evidence>
<feature type="compositionally biased region" description="Low complexity" evidence="8">
    <location>
        <begin position="8"/>
        <end position="21"/>
    </location>
</feature>
<feature type="compositionally biased region" description="Polar residues" evidence="8">
    <location>
        <begin position="34"/>
        <end position="47"/>
    </location>
</feature>
<dbReference type="InterPro" id="IPR043504">
    <property type="entry name" value="Peptidase_S1_PA_chymotrypsin"/>
</dbReference>
<dbReference type="InterPro" id="IPR001940">
    <property type="entry name" value="Peptidase_S1C"/>
</dbReference>
<dbReference type="InterPro" id="IPR025926">
    <property type="entry name" value="PDZ-like_dom"/>
</dbReference>
<keyword evidence="11" id="KW-1185">Reference proteome</keyword>
<keyword evidence="7" id="KW-0539">Nucleus</keyword>
<evidence type="ECO:0000256" key="3">
    <source>
        <dbReference type="ARBA" id="ARBA00010541"/>
    </source>
</evidence>
<dbReference type="GO" id="GO:0005634">
    <property type="term" value="C:nucleus"/>
    <property type="evidence" value="ECO:0007669"/>
    <property type="project" value="UniProtKB-SubCell"/>
</dbReference>
<evidence type="ECO:0000256" key="8">
    <source>
        <dbReference type="SAM" id="MobiDB-lite"/>
    </source>
</evidence>
<dbReference type="PANTHER" id="PTHR46366">
    <property type="entry name" value="PRO-APOPTOTIC SERINE PROTEASE NMA111"/>
    <property type="match status" value="1"/>
</dbReference>
<dbReference type="Gene3D" id="2.40.10.10">
    <property type="entry name" value="Trypsin-like serine proteases"/>
    <property type="match status" value="2"/>
</dbReference>
<dbReference type="InterPro" id="IPR009003">
    <property type="entry name" value="Peptidase_S1_PA"/>
</dbReference>
<evidence type="ECO:0000313" key="10">
    <source>
        <dbReference type="EMBL" id="CAG8500212.1"/>
    </source>
</evidence>
<dbReference type="Pfam" id="PF12812">
    <property type="entry name" value="PDZ_1"/>
    <property type="match status" value="2"/>
</dbReference>
<dbReference type="InterPro" id="IPR036034">
    <property type="entry name" value="PDZ_sf"/>
</dbReference>
<name>A0A9N8ZLL7_9GLOM</name>
<dbReference type="Gene3D" id="2.40.10.120">
    <property type="match status" value="1"/>
</dbReference>
<evidence type="ECO:0000256" key="7">
    <source>
        <dbReference type="ARBA" id="ARBA00023242"/>
    </source>
</evidence>
<evidence type="ECO:0000256" key="5">
    <source>
        <dbReference type="ARBA" id="ARBA00021524"/>
    </source>
</evidence>
<sequence length="985" mass="108954">MEDIQLESSSASQLVASSSPSTPNPPQKKRRRTNSLNSLNLVSTQNSKRQELADNTNEDHLQNANFSALQPPPWQDTIEKAVTAIVSIRFSQVAAFDTEGPETSEASGFIVDAKRGLILTNRHVACAGPFVGEAVCHDHEEISVYPVYRDPVHDFGFLKFDPQEIKYMPINEIPLAPYLTKVGLDIRVVGNDAGEKLSILAGSISRLDRNAPEYGDLTYNDFKQAASSTSGGSSGSPVIDIHGNAVALQAGGHTKAATDFFLPLDRVARALDHLQRGEKVPRGTIQVQLLHKPFDETRRLGLRTETESFIRKLFPGEIGMLVAETVVPGGPASKFMEEGDILISINGEHITKFVPLSQMLDSNVGDEIKICIERGGVALEFCVRVQDLHSITPDRYVEIGGAKLNELSYQLARSYCVPVGGVYVAEPAGMFRLDGPDHGWIIASVDNKPTPNLPTFIEVMKDIPDRERIPIVYYSIADVHTTSVAVVQVERHWSRFRLAVRNDTTGLWDFTDLGPPKPPKLLKPATARFIEFDESMGAAKDLIASLVKVGYYMPCRIDGFPKSRKQGAGVVVDADKGLIVVSRSVIPFTMGDLSITFADSIIIPGRVEYLHPTHNFAFVSYDPKLIGDTPVKSAVLSDRVLARGHKVTLVAFNHNHRIVCSDTVVTDVTSVTIPQNATPRFRSINLDAITVDTPLAQQCSSGVLADPSGAVSALWLSYLGERNVSGHDNEYHLGLHVHTILPVLDTLRRGESPMLRSLNIELTPVQIAQARHMGLTEEWVRKVEDANPSRHQLFLIRRTETGSKSARVLKELDLILAVNGKTITRMYEMDVQYYEEELEITVLRQEKELTLKVSTELTSGTGTSRIVIWAGAAIQEPHKAVLQQSKTLPSRVYISARSKGSPAYMYGIVPTMWITHINGIPTPDLDSFISVVRKCPDNSYVRVKTISFDMIPMVLAVKTCYHYWPTVEMVYDSETKEWNKIEYAD</sequence>
<feature type="domain" description="PDZ" evidence="9">
    <location>
        <begin position="286"/>
        <end position="350"/>
    </location>
</feature>
<dbReference type="CDD" id="cd06719">
    <property type="entry name" value="PDZ2-4_Nma111p-like"/>
    <property type="match status" value="2"/>
</dbReference>
<evidence type="ECO:0000313" key="11">
    <source>
        <dbReference type="Proteomes" id="UP000789739"/>
    </source>
</evidence>
<dbReference type="GO" id="GO:0004252">
    <property type="term" value="F:serine-type endopeptidase activity"/>
    <property type="evidence" value="ECO:0007669"/>
    <property type="project" value="InterPro"/>
</dbReference>
<evidence type="ECO:0000256" key="4">
    <source>
        <dbReference type="ARBA" id="ARBA00020338"/>
    </source>
</evidence>
<dbReference type="SUPFAM" id="SSF50156">
    <property type="entry name" value="PDZ domain-like"/>
    <property type="match status" value="3"/>
</dbReference>
<evidence type="ECO:0000256" key="1">
    <source>
        <dbReference type="ARBA" id="ARBA00002558"/>
    </source>
</evidence>
<comment type="subcellular location">
    <subcellularLocation>
        <location evidence="2">Nucleus</location>
    </subcellularLocation>
</comment>
<comment type="function">
    <text evidence="1">Nuclear serine protease which mediates apoptosis.</text>
</comment>
<comment type="caution">
    <text evidence="10">The sequence shown here is derived from an EMBL/GenBank/DDBJ whole genome shotgun (WGS) entry which is preliminary data.</text>
</comment>